<evidence type="ECO:0000313" key="2">
    <source>
        <dbReference type="Proteomes" id="UP001626628"/>
    </source>
</evidence>
<proteinExistence type="predicted"/>
<accession>A0ABZ2QG25</accession>
<organism evidence="1 2">
    <name type="scientific">Streptomyces sirii</name>
    <dbReference type="NCBI Taxonomy" id="3127701"/>
    <lineage>
        <taxon>Bacteria</taxon>
        <taxon>Bacillati</taxon>
        <taxon>Actinomycetota</taxon>
        <taxon>Actinomycetes</taxon>
        <taxon>Kitasatosporales</taxon>
        <taxon>Streptomycetaceae</taxon>
        <taxon>Streptomyces</taxon>
    </lineage>
</organism>
<dbReference type="Proteomes" id="UP001626628">
    <property type="component" value="Chromosome"/>
</dbReference>
<dbReference type="RefSeq" id="WP_407285240.1">
    <property type="nucleotide sequence ID" value="NZ_CP147982.1"/>
</dbReference>
<name>A0ABZ2QG25_9ACTN</name>
<dbReference type="EMBL" id="CP147982">
    <property type="protein sequence ID" value="WXK75068.1"/>
    <property type="molecule type" value="Genomic_DNA"/>
</dbReference>
<protein>
    <submittedName>
        <fullName evidence="1">TerB family tellurite resistance protein</fullName>
    </submittedName>
</protein>
<sequence length="234" mass="24332">MSTLQGDHRLGARVWGVRTTWRTVGDGDFFCPGCGGDRSYLRRTGRLRLAFLGIPLTSAHAGPVVECADCGTRFGTDVLNHPTSTRFSAMLRDAVHTVALAVLAAGGFEDRAVRAAAVGAVHGAGFVGCTEEQLVDLLNARAVATGRPRSGHLDGTDGGGAALTVEVHEDLDPIAPHLARVGSQGLLLQGARIALADGPYSPGEHRALAAVGRALLLSRADTERLLTAAARTPT</sequence>
<gene>
    <name evidence="1" type="ORF">WAB15_03270</name>
</gene>
<dbReference type="InterPro" id="IPR029024">
    <property type="entry name" value="TerB-like"/>
</dbReference>
<evidence type="ECO:0000313" key="1">
    <source>
        <dbReference type="EMBL" id="WXK75068.1"/>
    </source>
</evidence>
<keyword evidence="2" id="KW-1185">Reference proteome</keyword>
<reference evidence="1 2" key="1">
    <citation type="submission" date="2024-03" db="EMBL/GenBank/DDBJ databases">
        <title>The complete genome of Streptomyces sirii sp.nov.</title>
        <authorList>
            <person name="Zakalyukina Y.V."/>
            <person name="Belik A.R."/>
            <person name="Biryukov M.V."/>
            <person name="Baturina O.A."/>
            <person name="Kabilov M.R."/>
        </authorList>
    </citation>
    <scope>NUCLEOTIDE SEQUENCE [LARGE SCALE GENOMIC DNA]</scope>
    <source>
        <strain evidence="1 2">BP-8</strain>
    </source>
</reference>
<dbReference type="SUPFAM" id="SSF158682">
    <property type="entry name" value="TerB-like"/>
    <property type="match status" value="1"/>
</dbReference>